<dbReference type="AlphaFoldDB" id="A0AAD7FRE4"/>
<evidence type="ECO:0000259" key="2">
    <source>
        <dbReference type="Pfam" id="PF20151"/>
    </source>
</evidence>
<proteinExistence type="predicted"/>
<evidence type="ECO:0000256" key="1">
    <source>
        <dbReference type="SAM" id="Phobius"/>
    </source>
</evidence>
<name>A0AAD7FRE4_9AGAR</name>
<keyword evidence="1" id="KW-1133">Transmembrane helix</keyword>
<dbReference type="InterPro" id="IPR045340">
    <property type="entry name" value="DUF6533"/>
</dbReference>
<dbReference type="Proteomes" id="UP001221142">
    <property type="component" value="Unassembled WGS sequence"/>
</dbReference>
<feature type="transmembrane region" description="Helical" evidence="1">
    <location>
        <begin position="51"/>
        <end position="70"/>
    </location>
</feature>
<accession>A0AAD7FRE4</accession>
<sequence length="126" mass="14745">MEAAANAMRWQNRLDRCANVSALSLLAWDYCQTFTQEVEYFWFSKWSLVKLLFFINRYLTFGLVILSVLFDLYPTPDKATYASHGPSLKFFLVCFHYSSVFTSDYGLSSVLRLHRRRSVLPTLNYS</sequence>
<dbReference type="Pfam" id="PF20151">
    <property type="entry name" value="DUF6533"/>
    <property type="match status" value="1"/>
</dbReference>
<evidence type="ECO:0000313" key="4">
    <source>
        <dbReference type="Proteomes" id="UP001221142"/>
    </source>
</evidence>
<evidence type="ECO:0000313" key="3">
    <source>
        <dbReference type="EMBL" id="KAJ7634943.1"/>
    </source>
</evidence>
<feature type="transmembrane region" description="Helical" evidence="1">
    <location>
        <begin position="90"/>
        <end position="107"/>
    </location>
</feature>
<keyword evidence="1" id="KW-0812">Transmembrane</keyword>
<keyword evidence="4" id="KW-1185">Reference proteome</keyword>
<protein>
    <recommendedName>
        <fullName evidence="2">DUF6533 domain-containing protein</fullName>
    </recommendedName>
</protein>
<comment type="caution">
    <text evidence="3">The sequence shown here is derived from an EMBL/GenBank/DDBJ whole genome shotgun (WGS) entry which is preliminary data.</text>
</comment>
<gene>
    <name evidence="3" type="ORF">FB45DRAFT_478165</name>
</gene>
<feature type="domain" description="DUF6533" evidence="2">
    <location>
        <begin position="17"/>
        <end position="61"/>
    </location>
</feature>
<keyword evidence="1" id="KW-0472">Membrane</keyword>
<organism evidence="3 4">
    <name type="scientific">Roridomyces roridus</name>
    <dbReference type="NCBI Taxonomy" id="1738132"/>
    <lineage>
        <taxon>Eukaryota</taxon>
        <taxon>Fungi</taxon>
        <taxon>Dikarya</taxon>
        <taxon>Basidiomycota</taxon>
        <taxon>Agaricomycotina</taxon>
        <taxon>Agaricomycetes</taxon>
        <taxon>Agaricomycetidae</taxon>
        <taxon>Agaricales</taxon>
        <taxon>Marasmiineae</taxon>
        <taxon>Mycenaceae</taxon>
        <taxon>Roridomyces</taxon>
    </lineage>
</organism>
<dbReference type="EMBL" id="JARKIF010000007">
    <property type="protein sequence ID" value="KAJ7634943.1"/>
    <property type="molecule type" value="Genomic_DNA"/>
</dbReference>
<reference evidence="3" key="1">
    <citation type="submission" date="2023-03" db="EMBL/GenBank/DDBJ databases">
        <title>Massive genome expansion in bonnet fungi (Mycena s.s.) driven by repeated elements and novel gene families across ecological guilds.</title>
        <authorList>
            <consortium name="Lawrence Berkeley National Laboratory"/>
            <person name="Harder C.B."/>
            <person name="Miyauchi S."/>
            <person name="Viragh M."/>
            <person name="Kuo A."/>
            <person name="Thoen E."/>
            <person name="Andreopoulos B."/>
            <person name="Lu D."/>
            <person name="Skrede I."/>
            <person name="Drula E."/>
            <person name="Henrissat B."/>
            <person name="Morin E."/>
            <person name="Kohler A."/>
            <person name="Barry K."/>
            <person name="LaButti K."/>
            <person name="Morin E."/>
            <person name="Salamov A."/>
            <person name="Lipzen A."/>
            <person name="Mereny Z."/>
            <person name="Hegedus B."/>
            <person name="Baldrian P."/>
            <person name="Stursova M."/>
            <person name="Weitz H."/>
            <person name="Taylor A."/>
            <person name="Grigoriev I.V."/>
            <person name="Nagy L.G."/>
            <person name="Martin F."/>
            <person name="Kauserud H."/>
        </authorList>
    </citation>
    <scope>NUCLEOTIDE SEQUENCE</scope>
    <source>
        <strain evidence="3">9284</strain>
    </source>
</reference>